<name>A0A3R7Q3N6_PENVA</name>
<evidence type="ECO:0000313" key="2">
    <source>
        <dbReference type="EMBL" id="ROT67714.1"/>
    </source>
</evidence>
<dbReference type="EMBL" id="QCYY01002771">
    <property type="protein sequence ID" value="ROT67714.1"/>
    <property type="molecule type" value="Genomic_DNA"/>
</dbReference>
<reference evidence="2 3" key="2">
    <citation type="submission" date="2019-01" db="EMBL/GenBank/DDBJ databases">
        <title>The decoding of complex shrimp genome reveals the adaptation for benthos swimmer, frequently molting mechanism and breeding impact on genome.</title>
        <authorList>
            <person name="Sun Y."/>
            <person name="Gao Y."/>
            <person name="Yu Y."/>
        </authorList>
    </citation>
    <scope>NUCLEOTIDE SEQUENCE [LARGE SCALE GENOMIC DNA]</scope>
    <source>
        <tissue evidence="2">Muscle</tissue>
    </source>
</reference>
<comment type="caution">
    <text evidence="2">The sequence shown here is derived from an EMBL/GenBank/DDBJ whole genome shotgun (WGS) entry which is preliminary data.</text>
</comment>
<feature type="compositionally biased region" description="Basic and acidic residues" evidence="1">
    <location>
        <begin position="133"/>
        <end position="143"/>
    </location>
</feature>
<protein>
    <submittedName>
        <fullName evidence="2">Uncharacterized protein</fullName>
    </submittedName>
</protein>
<reference evidence="2 3" key="1">
    <citation type="submission" date="2018-04" db="EMBL/GenBank/DDBJ databases">
        <authorList>
            <person name="Zhang X."/>
            <person name="Yuan J."/>
            <person name="Li F."/>
            <person name="Xiang J."/>
        </authorList>
    </citation>
    <scope>NUCLEOTIDE SEQUENCE [LARGE SCALE GENOMIC DNA]</scope>
    <source>
        <tissue evidence="2">Muscle</tissue>
    </source>
</reference>
<accession>A0A3R7Q3N6</accession>
<evidence type="ECO:0000256" key="1">
    <source>
        <dbReference type="SAM" id="MobiDB-lite"/>
    </source>
</evidence>
<organism evidence="2 3">
    <name type="scientific">Penaeus vannamei</name>
    <name type="common">Whiteleg shrimp</name>
    <name type="synonym">Litopenaeus vannamei</name>
    <dbReference type="NCBI Taxonomy" id="6689"/>
    <lineage>
        <taxon>Eukaryota</taxon>
        <taxon>Metazoa</taxon>
        <taxon>Ecdysozoa</taxon>
        <taxon>Arthropoda</taxon>
        <taxon>Crustacea</taxon>
        <taxon>Multicrustacea</taxon>
        <taxon>Malacostraca</taxon>
        <taxon>Eumalacostraca</taxon>
        <taxon>Eucarida</taxon>
        <taxon>Decapoda</taxon>
        <taxon>Dendrobranchiata</taxon>
        <taxon>Penaeoidea</taxon>
        <taxon>Penaeidae</taxon>
        <taxon>Penaeus</taxon>
    </lineage>
</organism>
<keyword evidence="3" id="KW-1185">Reference proteome</keyword>
<sequence>MDSMQVHCDSLLFFSFCFTNRVTSLPFWGTHRCPPRHPFSTSFLPPYNQHHTHADAKHSQPGQGEPARVRGVPEGVDLGPSLIASATLRKGTARRARVCVEECLRVHCHRVHVCVAQPTVVFQRLCQLASGVRPEDQKPRPTDNARNGSQPTENKYSHPFAAPSFNSSSLSLTLSSPFPPFPPAFLFPSFPPTPLPLAHLAATMADARPTPAHLPTFFRKQDDAEEYILQSQPATRLGCKVAVVVGEFIVESMGGLVALGVSNTYRSLRAPFLSEGRGHEEPMDRPL</sequence>
<feature type="region of interest" description="Disordered" evidence="1">
    <location>
        <begin position="46"/>
        <end position="69"/>
    </location>
</feature>
<dbReference type="AlphaFoldDB" id="A0A3R7Q3N6"/>
<proteinExistence type="predicted"/>
<dbReference type="Proteomes" id="UP000283509">
    <property type="component" value="Unassembled WGS sequence"/>
</dbReference>
<evidence type="ECO:0000313" key="3">
    <source>
        <dbReference type="Proteomes" id="UP000283509"/>
    </source>
</evidence>
<feature type="region of interest" description="Disordered" evidence="1">
    <location>
        <begin position="132"/>
        <end position="160"/>
    </location>
</feature>
<feature type="compositionally biased region" description="Polar residues" evidence="1">
    <location>
        <begin position="144"/>
        <end position="154"/>
    </location>
</feature>
<gene>
    <name evidence="2" type="ORF">C7M84_014194</name>
</gene>